<evidence type="ECO:0000313" key="1">
    <source>
        <dbReference type="EMBL" id="QHQ36690.1"/>
    </source>
</evidence>
<dbReference type="PANTHER" id="PTHR35802">
    <property type="entry name" value="PROTEASE SYNTHASE AND SPORULATION PROTEIN PAI 2"/>
    <property type="match status" value="1"/>
</dbReference>
<dbReference type="RefSeq" id="WP_161863235.1">
    <property type="nucleotide sequence ID" value="NZ_CP046620.1"/>
</dbReference>
<dbReference type="EMBL" id="CP046620">
    <property type="protein sequence ID" value="QHQ36690.1"/>
    <property type="molecule type" value="Genomic_DNA"/>
</dbReference>
<protein>
    <submittedName>
        <fullName evidence="1">FMN-binding negative transcriptional regulator</fullName>
    </submittedName>
</protein>
<dbReference type="InterPro" id="IPR012349">
    <property type="entry name" value="Split_barrel_FMN-bd"/>
</dbReference>
<dbReference type="KEGG" id="amaq:GO499_16675"/>
<dbReference type="Pfam" id="PF04299">
    <property type="entry name" value="FMN_bind_2"/>
    <property type="match status" value="1"/>
</dbReference>
<dbReference type="Proteomes" id="UP000464495">
    <property type="component" value="Chromosome"/>
</dbReference>
<dbReference type="SUPFAM" id="SSF50475">
    <property type="entry name" value="FMN-binding split barrel"/>
    <property type="match status" value="1"/>
</dbReference>
<keyword evidence="2" id="KW-1185">Reference proteome</keyword>
<proteinExistence type="predicted"/>
<sequence>MHPNPAYRRTGEDRSLAFAGERGFGILTVNGPDAPLAAHIPFDLTADGKMLEAHLVRSNPIWRALETPLPARMIVSGADGYISPDWYAAEDQVPTWNYVAVHLTGTVRRLDADELTAHLARLSARFEDRLLPKKPWTLYKMSDEVMARFLRMIAPVRLEIDNIDSTWKLNQNKPDAMRLNAAKHVAQSIGVELAELSTLMRRPPE</sequence>
<dbReference type="Gene3D" id="2.30.110.10">
    <property type="entry name" value="Electron Transport, Fmn-binding Protein, Chain A"/>
    <property type="match status" value="1"/>
</dbReference>
<evidence type="ECO:0000313" key="2">
    <source>
        <dbReference type="Proteomes" id="UP000464495"/>
    </source>
</evidence>
<dbReference type="PIRSF" id="PIRSF010372">
    <property type="entry name" value="PaiB"/>
    <property type="match status" value="1"/>
</dbReference>
<dbReference type="InterPro" id="IPR007396">
    <property type="entry name" value="TR_PAI2-type"/>
</dbReference>
<name>A0A6P1T4Q1_9RHOB</name>
<organism evidence="1 2">
    <name type="scientific">Algicella marina</name>
    <dbReference type="NCBI Taxonomy" id="2683284"/>
    <lineage>
        <taxon>Bacteria</taxon>
        <taxon>Pseudomonadati</taxon>
        <taxon>Pseudomonadota</taxon>
        <taxon>Alphaproteobacteria</taxon>
        <taxon>Rhodobacterales</taxon>
        <taxon>Paracoccaceae</taxon>
        <taxon>Algicella</taxon>
    </lineage>
</organism>
<gene>
    <name evidence="1" type="ORF">GO499_16675</name>
</gene>
<reference evidence="1 2" key="1">
    <citation type="submission" date="2019-12" db="EMBL/GenBank/DDBJ databases">
        <title>Complete genome sequence of Algicella marina strain 9Alg 56(T) isolated from the red alga Tichocarpus crinitus.</title>
        <authorList>
            <person name="Kim S.-G."/>
            <person name="Nedashkovskaya O.I."/>
        </authorList>
    </citation>
    <scope>NUCLEOTIDE SEQUENCE [LARGE SCALE GENOMIC DNA]</scope>
    <source>
        <strain evidence="1 2">9Alg 56</strain>
    </source>
</reference>
<dbReference type="PANTHER" id="PTHR35802:SF1">
    <property type="entry name" value="PROTEASE SYNTHASE AND SPORULATION PROTEIN PAI 2"/>
    <property type="match status" value="1"/>
</dbReference>
<accession>A0A6P1T4Q1</accession>
<dbReference type="AlphaFoldDB" id="A0A6P1T4Q1"/>